<dbReference type="Proteomes" id="UP000242444">
    <property type="component" value="Unassembled WGS sequence"/>
</dbReference>
<dbReference type="InParanoid" id="A0A263CXK1"/>
<dbReference type="Pfam" id="PF03061">
    <property type="entry name" value="4HBT"/>
    <property type="match status" value="1"/>
</dbReference>
<keyword evidence="3" id="KW-1185">Reference proteome</keyword>
<proteinExistence type="predicted"/>
<dbReference type="OrthoDB" id="194128at2"/>
<dbReference type="SUPFAM" id="SSF54637">
    <property type="entry name" value="Thioesterase/thiol ester dehydrase-isomerase"/>
    <property type="match status" value="1"/>
</dbReference>
<evidence type="ECO:0000313" key="3">
    <source>
        <dbReference type="Proteomes" id="UP000242444"/>
    </source>
</evidence>
<accession>A0A263CXK1</accession>
<dbReference type="AlphaFoldDB" id="A0A263CXK1"/>
<evidence type="ECO:0000313" key="2">
    <source>
        <dbReference type="EMBL" id="OZM70874.1"/>
    </source>
</evidence>
<organism evidence="2 3">
    <name type="scientific">Amycolatopsis antarctica</name>
    <dbReference type="NCBI Taxonomy" id="1854586"/>
    <lineage>
        <taxon>Bacteria</taxon>
        <taxon>Bacillati</taxon>
        <taxon>Actinomycetota</taxon>
        <taxon>Actinomycetes</taxon>
        <taxon>Pseudonocardiales</taxon>
        <taxon>Pseudonocardiaceae</taxon>
        <taxon>Amycolatopsis</taxon>
    </lineage>
</organism>
<dbReference type="InterPro" id="IPR029069">
    <property type="entry name" value="HotDog_dom_sf"/>
</dbReference>
<feature type="domain" description="Thioesterase" evidence="1">
    <location>
        <begin position="21"/>
        <end position="75"/>
    </location>
</feature>
<protein>
    <submittedName>
        <fullName evidence="2">Thioesterase</fullName>
    </submittedName>
</protein>
<gene>
    <name evidence="2" type="ORF">CFN78_23100</name>
</gene>
<dbReference type="Gene3D" id="3.10.129.10">
    <property type="entry name" value="Hotdog Thioesterase"/>
    <property type="match status" value="1"/>
</dbReference>
<sequence>MLERVIIAYWLGRGWNFDARTSRIPDVLQVAREIKVSYHAPIVGIGEVRLHLWIEAAGRTSFTYGFAFRSADGTTLHATGHRVQVRLDPATFQPTPLSAEGVAELALFAKPGVLAGTNDREAAR</sequence>
<name>A0A263CXK1_9PSEU</name>
<dbReference type="EMBL" id="NKYE01000017">
    <property type="protein sequence ID" value="OZM70874.1"/>
    <property type="molecule type" value="Genomic_DNA"/>
</dbReference>
<dbReference type="InterPro" id="IPR006683">
    <property type="entry name" value="Thioestr_dom"/>
</dbReference>
<comment type="caution">
    <text evidence="2">The sequence shown here is derived from an EMBL/GenBank/DDBJ whole genome shotgun (WGS) entry which is preliminary data.</text>
</comment>
<evidence type="ECO:0000259" key="1">
    <source>
        <dbReference type="Pfam" id="PF03061"/>
    </source>
</evidence>
<reference evidence="2 3" key="1">
    <citation type="submission" date="2017-07" db="EMBL/GenBank/DDBJ databases">
        <title>Amycolatopsis antarcticus sp. nov., isolated from the surface of an Antarcticus brown macroalga.</title>
        <authorList>
            <person name="Wang J."/>
            <person name="Leiva S."/>
            <person name="Huang J."/>
            <person name="Huang Y."/>
        </authorList>
    </citation>
    <scope>NUCLEOTIDE SEQUENCE [LARGE SCALE GENOMIC DNA]</scope>
    <source>
        <strain evidence="2 3">AU-G6</strain>
    </source>
</reference>